<dbReference type="EMBL" id="CAXDID020000454">
    <property type="protein sequence ID" value="CAL6093165.1"/>
    <property type="molecule type" value="Genomic_DNA"/>
</dbReference>
<proteinExistence type="predicted"/>
<reference evidence="1" key="1">
    <citation type="submission" date="2023-06" db="EMBL/GenBank/DDBJ databases">
        <authorList>
            <person name="Kurt Z."/>
        </authorList>
    </citation>
    <scope>NUCLEOTIDE SEQUENCE</scope>
</reference>
<gene>
    <name evidence="1" type="ORF">HINF_LOCUS34600</name>
    <name evidence="2" type="ORF">HINF_LOCUS66787</name>
</gene>
<organism evidence="1">
    <name type="scientific">Hexamita inflata</name>
    <dbReference type="NCBI Taxonomy" id="28002"/>
    <lineage>
        <taxon>Eukaryota</taxon>
        <taxon>Metamonada</taxon>
        <taxon>Diplomonadida</taxon>
        <taxon>Hexamitidae</taxon>
        <taxon>Hexamitinae</taxon>
        <taxon>Hexamita</taxon>
    </lineage>
</organism>
<evidence type="ECO:0000313" key="2">
    <source>
        <dbReference type="EMBL" id="CAL6093165.1"/>
    </source>
</evidence>
<evidence type="ECO:0000313" key="1">
    <source>
        <dbReference type="EMBL" id="CAI9946955.1"/>
    </source>
</evidence>
<dbReference type="Proteomes" id="UP001642409">
    <property type="component" value="Unassembled WGS sequence"/>
</dbReference>
<reference evidence="2 3" key="2">
    <citation type="submission" date="2024-07" db="EMBL/GenBank/DDBJ databases">
        <authorList>
            <person name="Akdeniz Z."/>
        </authorList>
    </citation>
    <scope>NUCLEOTIDE SEQUENCE [LARGE SCALE GENOMIC DNA]</scope>
</reference>
<dbReference type="EMBL" id="CATOUU010000770">
    <property type="protein sequence ID" value="CAI9946955.1"/>
    <property type="molecule type" value="Genomic_DNA"/>
</dbReference>
<name>A0AA86Q6K5_9EUKA</name>
<dbReference type="AlphaFoldDB" id="A0AA86Q6K5"/>
<keyword evidence="3" id="KW-1185">Reference proteome</keyword>
<accession>A0AA86Q6K5</accession>
<evidence type="ECO:0000313" key="3">
    <source>
        <dbReference type="Proteomes" id="UP001642409"/>
    </source>
</evidence>
<protein>
    <submittedName>
        <fullName evidence="2">Hypothetical_protein</fullName>
    </submittedName>
</protein>
<comment type="caution">
    <text evidence="1">The sequence shown here is derived from an EMBL/GenBank/DDBJ whole genome shotgun (WGS) entry which is preliminary data.</text>
</comment>
<sequence length="102" mass="11946">MQPTHISRPSQTPDSKVPPQFWYNNLQSPIFMSEADLMNQLDKICYQNVVFPSDKKLLIRIVRPEPVKTVKTVNQLMKEKENECGAHLIRNETEFKFKKGQK</sequence>